<reference evidence="2 3" key="1">
    <citation type="submission" date="2020-08" db="EMBL/GenBank/DDBJ databases">
        <title>Genomic Encyclopedia of Type Strains, Phase IV (KMG-IV): sequencing the most valuable type-strain genomes for metagenomic binning, comparative biology and taxonomic classification.</title>
        <authorList>
            <person name="Goeker M."/>
        </authorList>
    </citation>
    <scope>NUCLEOTIDE SEQUENCE [LARGE SCALE GENOMIC DNA]</scope>
    <source>
        <strain evidence="2 3">DSM 22198</strain>
    </source>
</reference>
<keyword evidence="3" id="KW-1185">Reference proteome</keyword>
<proteinExistence type="predicted"/>
<protein>
    <submittedName>
        <fullName evidence="2">Uncharacterized protein</fullName>
    </submittedName>
</protein>
<evidence type="ECO:0000313" key="2">
    <source>
        <dbReference type="EMBL" id="MBB6251580.1"/>
    </source>
</evidence>
<feature type="region of interest" description="Disordered" evidence="1">
    <location>
        <begin position="116"/>
        <end position="137"/>
    </location>
</feature>
<evidence type="ECO:0000313" key="3">
    <source>
        <dbReference type="Proteomes" id="UP000539175"/>
    </source>
</evidence>
<dbReference type="AlphaFoldDB" id="A0A7X0ECZ2"/>
<accession>A0A7X0ECZ2</accession>
<dbReference type="InterPro" id="IPR015078">
    <property type="entry name" value="DP-EP"/>
</dbReference>
<name>A0A7X0ECZ2_9PROT</name>
<comment type="caution">
    <text evidence="2">The sequence shown here is derived from an EMBL/GenBank/DDBJ whole genome shotgun (WGS) entry which is preliminary data.</text>
</comment>
<dbReference type="RefSeq" id="WP_184800177.1">
    <property type="nucleotide sequence ID" value="NZ_JACIIZ010000005.1"/>
</dbReference>
<dbReference type="EMBL" id="JACIIZ010000005">
    <property type="protein sequence ID" value="MBB6251580.1"/>
    <property type="molecule type" value="Genomic_DNA"/>
</dbReference>
<gene>
    <name evidence="2" type="ORF">FHS74_002131</name>
</gene>
<dbReference type="Proteomes" id="UP000539175">
    <property type="component" value="Unassembled WGS sequence"/>
</dbReference>
<dbReference type="Pfam" id="PF08985">
    <property type="entry name" value="DP-EP"/>
    <property type="match status" value="1"/>
</dbReference>
<organism evidence="2 3">
    <name type="scientific">Nitrospirillum iridis</name>
    <dbReference type="NCBI Taxonomy" id="765888"/>
    <lineage>
        <taxon>Bacteria</taxon>
        <taxon>Pseudomonadati</taxon>
        <taxon>Pseudomonadota</taxon>
        <taxon>Alphaproteobacteria</taxon>
        <taxon>Rhodospirillales</taxon>
        <taxon>Azospirillaceae</taxon>
        <taxon>Nitrospirillum</taxon>
    </lineage>
</organism>
<evidence type="ECO:0000256" key="1">
    <source>
        <dbReference type="SAM" id="MobiDB-lite"/>
    </source>
</evidence>
<sequence length="137" mass="14912">MTQARQYVSKKTLPIKVHLCVDKNAAPGTAPVWYFNDMTADVISIGVGIRYGHIQFELTEKSARSFIFTGATIQSSCDDLKVACVEETYIVVDNDQQNRNHVGKIILTVATKETASGSSPLTFTSPDPEVTNTGENG</sequence>